<gene>
    <name evidence="2" type="ORF">ACFYXI_11090</name>
</gene>
<dbReference type="RefSeq" id="WP_387410465.1">
    <property type="nucleotide sequence ID" value="NZ_JBIASD010000005.1"/>
</dbReference>
<protein>
    <submittedName>
        <fullName evidence="2">OST-HTH/LOTUS domain-containing protein</fullName>
    </submittedName>
</protein>
<dbReference type="PANTHER" id="PTHR35811:SF1">
    <property type="entry name" value="HTH OST-TYPE DOMAIN-CONTAINING PROTEIN"/>
    <property type="match status" value="1"/>
</dbReference>
<dbReference type="Proteomes" id="UP001602013">
    <property type="component" value="Unassembled WGS sequence"/>
</dbReference>
<dbReference type="EMBL" id="JBIASD010000005">
    <property type="protein sequence ID" value="MFF3666129.1"/>
    <property type="molecule type" value="Genomic_DNA"/>
</dbReference>
<keyword evidence="3" id="KW-1185">Reference proteome</keyword>
<dbReference type="PANTHER" id="PTHR35811">
    <property type="entry name" value="SLR1870 PROTEIN"/>
    <property type="match status" value="1"/>
</dbReference>
<evidence type="ECO:0000313" key="3">
    <source>
        <dbReference type="Proteomes" id="UP001602013"/>
    </source>
</evidence>
<dbReference type="InterPro" id="IPR025605">
    <property type="entry name" value="OST-HTH/LOTUS_dom"/>
</dbReference>
<comment type="caution">
    <text evidence="2">The sequence shown here is derived from an EMBL/GenBank/DDBJ whole genome shotgun (WGS) entry which is preliminary data.</text>
</comment>
<accession>A0ABW6SME6</accession>
<proteinExistence type="predicted"/>
<sequence length="84" mass="9211">MLVNLLRNAVEASSDDDGWAGLAGVGHIITKQRPDFDARTYGYTKLSDLIAAITLFDLDRRTLGDGKPAVIYARDKRHPSKNPA</sequence>
<dbReference type="CDD" id="cd10146">
    <property type="entry name" value="LabA_like_C"/>
    <property type="match status" value="1"/>
</dbReference>
<name>A0ABW6SME6_9ACTN</name>
<reference evidence="2 3" key="1">
    <citation type="submission" date="2024-10" db="EMBL/GenBank/DDBJ databases">
        <title>The Natural Products Discovery Center: Release of the First 8490 Sequenced Strains for Exploring Actinobacteria Biosynthetic Diversity.</title>
        <authorList>
            <person name="Kalkreuter E."/>
            <person name="Kautsar S.A."/>
            <person name="Yang D."/>
            <person name="Bader C.D."/>
            <person name="Teijaro C.N."/>
            <person name="Fluegel L."/>
            <person name="Davis C.M."/>
            <person name="Simpson J.R."/>
            <person name="Lauterbach L."/>
            <person name="Steele A.D."/>
            <person name="Gui C."/>
            <person name="Meng S."/>
            <person name="Li G."/>
            <person name="Viehrig K."/>
            <person name="Ye F."/>
            <person name="Su P."/>
            <person name="Kiefer A.F."/>
            <person name="Nichols A."/>
            <person name="Cepeda A.J."/>
            <person name="Yan W."/>
            <person name="Fan B."/>
            <person name="Jiang Y."/>
            <person name="Adhikari A."/>
            <person name="Zheng C.-J."/>
            <person name="Schuster L."/>
            <person name="Cowan T.M."/>
            <person name="Smanski M.J."/>
            <person name="Chevrette M.G."/>
            <person name="De Carvalho L.P.S."/>
            <person name="Shen B."/>
        </authorList>
    </citation>
    <scope>NUCLEOTIDE SEQUENCE [LARGE SCALE GENOMIC DNA]</scope>
    <source>
        <strain evidence="2 3">NPDC002173</strain>
    </source>
</reference>
<feature type="domain" description="HTH OST-type" evidence="1">
    <location>
        <begin position="1"/>
        <end position="75"/>
    </location>
</feature>
<evidence type="ECO:0000259" key="1">
    <source>
        <dbReference type="PROSITE" id="PS51644"/>
    </source>
</evidence>
<organism evidence="2 3">
    <name type="scientific">Microtetraspora malaysiensis</name>
    <dbReference type="NCBI Taxonomy" id="161358"/>
    <lineage>
        <taxon>Bacteria</taxon>
        <taxon>Bacillati</taxon>
        <taxon>Actinomycetota</taxon>
        <taxon>Actinomycetes</taxon>
        <taxon>Streptosporangiales</taxon>
        <taxon>Streptosporangiaceae</taxon>
        <taxon>Microtetraspora</taxon>
    </lineage>
</organism>
<dbReference type="Gene3D" id="3.30.420.610">
    <property type="entry name" value="LOTUS domain-like"/>
    <property type="match status" value="1"/>
</dbReference>
<dbReference type="InterPro" id="IPR041966">
    <property type="entry name" value="LOTUS-like"/>
</dbReference>
<dbReference type="PROSITE" id="PS51644">
    <property type="entry name" value="HTH_OST"/>
    <property type="match status" value="1"/>
</dbReference>
<evidence type="ECO:0000313" key="2">
    <source>
        <dbReference type="EMBL" id="MFF3666129.1"/>
    </source>
</evidence>
<dbReference type="Pfam" id="PF12872">
    <property type="entry name" value="OST-HTH"/>
    <property type="match status" value="1"/>
</dbReference>